<gene>
    <name evidence="1" type="ORF">G3I74_06235</name>
</gene>
<accession>A0A845UZH4</accession>
<reference evidence="1 2" key="1">
    <citation type="submission" date="2020-02" db="EMBL/GenBank/DDBJ databases">
        <authorList>
            <person name="Zhang X.-Y."/>
        </authorList>
    </citation>
    <scope>NUCLEOTIDE SEQUENCE [LARGE SCALE GENOMIC DNA]</scope>
    <source>
        <strain evidence="1 2">C33</strain>
    </source>
</reference>
<organism evidence="1 2">
    <name type="scientific">Wenzhouxiangella limi</name>
    <dbReference type="NCBI Taxonomy" id="2707351"/>
    <lineage>
        <taxon>Bacteria</taxon>
        <taxon>Pseudomonadati</taxon>
        <taxon>Pseudomonadota</taxon>
        <taxon>Gammaproteobacteria</taxon>
        <taxon>Chromatiales</taxon>
        <taxon>Wenzhouxiangellaceae</taxon>
        <taxon>Wenzhouxiangella</taxon>
    </lineage>
</organism>
<proteinExistence type="predicted"/>
<evidence type="ECO:0000313" key="1">
    <source>
        <dbReference type="EMBL" id="NDY95320.1"/>
    </source>
</evidence>
<protein>
    <submittedName>
        <fullName evidence="1">DUF4926 domain-containing protein</fullName>
    </submittedName>
</protein>
<dbReference type="EMBL" id="JAAGSC010000039">
    <property type="protein sequence ID" value="NDY95320.1"/>
    <property type="molecule type" value="Genomic_DNA"/>
</dbReference>
<keyword evidence="2" id="KW-1185">Reference proteome</keyword>
<name>A0A845UZH4_9GAMM</name>
<dbReference type="AlphaFoldDB" id="A0A845UZH4"/>
<sequence>MTLELLDVVILQRDLPAHGLAAGDLGTVVERYDDGSAEVEFVCASGRTQALVELAVSDLREVGDEDLLAVRQVERVA</sequence>
<dbReference type="Pfam" id="PF16277">
    <property type="entry name" value="DUF4926"/>
    <property type="match status" value="1"/>
</dbReference>
<comment type="caution">
    <text evidence="1">The sequence shown here is derived from an EMBL/GenBank/DDBJ whole genome shotgun (WGS) entry which is preliminary data.</text>
</comment>
<dbReference type="InterPro" id="IPR032568">
    <property type="entry name" value="DUF4926"/>
</dbReference>
<dbReference type="Proteomes" id="UP000484885">
    <property type="component" value="Unassembled WGS sequence"/>
</dbReference>
<dbReference type="RefSeq" id="WP_164210714.1">
    <property type="nucleotide sequence ID" value="NZ_JAAGSC010000039.1"/>
</dbReference>
<evidence type="ECO:0000313" key="2">
    <source>
        <dbReference type="Proteomes" id="UP000484885"/>
    </source>
</evidence>